<evidence type="ECO:0000259" key="6">
    <source>
        <dbReference type="Pfam" id="PF07714"/>
    </source>
</evidence>
<evidence type="ECO:0000256" key="5">
    <source>
        <dbReference type="SAM" id="SignalP"/>
    </source>
</evidence>
<protein>
    <recommendedName>
        <fullName evidence="6">Serine-threonine/tyrosine-protein kinase catalytic domain-containing protein</fullName>
    </recommendedName>
</protein>
<evidence type="ECO:0000256" key="3">
    <source>
        <dbReference type="ARBA" id="ARBA00022777"/>
    </source>
</evidence>
<dbReference type="PANTHER" id="PTHR47973">
    <property type="entry name" value="CYSTEINE-RICH RECEPTOR-LIKE PROTEIN KINASE 3"/>
    <property type="match status" value="1"/>
</dbReference>
<evidence type="ECO:0000256" key="4">
    <source>
        <dbReference type="ARBA" id="ARBA00022840"/>
    </source>
</evidence>
<keyword evidence="3" id="KW-0418">Kinase</keyword>
<evidence type="ECO:0000313" key="7">
    <source>
        <dbReference type="EMBL" id="RRT68572.1"/>
    </source>
</evidence>
<organism evidence="7 8">
    <name type="scientific">Ensete ventricosum</name>
    <name type="common">Abyssinian banana</name>
    <name type="synonym">Musa ensete</name>
    <dbReference type="NCBI Taxonomy" id="4639"/>
    <lineage>
        <taxon>Eukaryota</taxon>
        <taxon>Viridiplantae</taxon>
        <taxon>Streptophyta</taxon>
        <taxon>Embryophyta</taxon>
        <taxon>Tracheophyta</taxon>
        <taxon>Spermatophyta</taxon>
        <taxon>Magnoliopsida</taxon>
        <taxon>Liliopsida</taxon>
        <taxon>Zingiberales</taxon>
        <taxon>Musaceae</taxon>
        <taxon>Ensete</taxon>
    </lineage>
</organism>
<dbReference type="InterPro" id="IPR052059">
    <property type="entry name" value="CR_Ser/Thr_kinase"/>
</dbReference>
<sequence>MGRKALLFWTLCLVPMDFLYSSSATLSPSGINYEGQRLNNNSLSGPCPDTLSNIIGLTLVYFQTEVEMISLAVHRHLLRLCGYCTTENERLLVYPYMPNGSVASQLRGCSVRDASAVSRNCCIFFFFGHLQVRKLHQENRLNMMVDKDLKNNYDRVELEEMVQVALLCTQFHPSHRPKMSEVVRMLEGDGLAETWDALQKMDTPKCRSLEQQSPKYVDFMEDSSLVLEAIELSGPR</sequence>
<name>A0A426ZX95_ENSVE</name>
<dbReference type="SUPFAM" id="SSF56112">
    <property type="entry name" value="Protein kinase-like (PK-like)"/>
    <property type="match status" value="1"/>
</dbReference>
<dbReference type="Gene3D" id="3.30.200.20">
    <property type="entry name" value="Phosphorylase Kinase, domain 1"/>
    <property type="match status" value="1"/>
</dbReference>
<feature type="signal peptide" evidence="5">
    <location>
        <begin position="1"/>
        <end position="24"/>
    </location>
</feature>
<dbReference type="AlphaFoldDB" id="A0A426ZX95"/>
<gene>
    <name evidence="7" type="ORF">B296_00011079</name>
</gene>
<proteinExistence type="predicted"/>
<evidence type="ECO:0000313" key="8">
    <source>
        <dbReference type="Proteomes" id="UP000287651"/>
    </source>
</evidence>
<dbReference type="GO" id="GO:0004672">
    <property type="term" value="F:protein kinase activity"/>
    <property type="evidence" value="ECO:0007669"/>
    <property type="project" value="InterPro"/>
</dbReference>
<dbReference type="Gene3D" id="1.10.510.10">
    <property type="entry name" value="Transferase(Phosphotransferase) domain 1"/>
    <property type="match status" value="1"/>
</dbReference>
<dbReference type="InterPro" id="IPR001245">
    <property type="entry name" value="Ser-Thr/Tyr_kinase_cat_dom"/>
</dbReference>
<accession>A0A426ZX95</accession>
<dbReference type="EMBL" id="AMZH03004652">
    <property type="protein sequence ID" value="RRT68572.1"/>
    <property type="molecule type" value="Genomic_DNA"/>
</dbReference>
<comment type="caution">
    <text evidence="7">The sequence shown here is derived from an EMBL/GenBank/DDBJ whole genome shotgun (WGS) entry which is preliminary data.</text>
</comment>
<keyword evidence="4" id="KW-0067">ATP-binding</keyword>
<dbReference type="Proteomes" id="UP000287651">
    <property type="component" value="Unassembled WGS sequence"/>
</dbReference>
<keyword evidence="1" id="KW-0808">Transferase</keyword>
<keyword evidence="5" id="KW-0732">Signal</keyword>
<dbReference type="InterPro" id="IPR011009">
    <property type="entry name" value="Kinase-like_dom_sf"/>
</dbReference>
<evidence type="ECO:0000256" key="2">
    <source>
        <dbReference type="ARBA" id="ARBA00022741"/>
    </source>
</evidence>
<reference evidence="7 8" key="1">
    <citation type="journal article" date="2014" name="Agronomy (Basel)">
        <title>A Draft Genome Sequence for Ensete ventricosum, the Drought-Tolerant Tree Against Hunger.</title>
        <authorList>
            <person name="Harrison J."/>
            <person name="Moore K.A."/>
            <person name="Paszkiewicz K."/>
            <person name="Jones T."/>
            <person name="Grant M."/>
            <person name="Ambacheew D."/>
            <person name="Muzemil S."/>
            <person name="Studholme D.J."/>
        </authorList>
    </citation>
    <scope>NUCLEOTIDE SEQUENCE [LARGE SCALE GENOMIC DNA]</scope>
</reference>
<evidence type="ECO:0000256" key="1">
    <source>
        <dbReference type="ARBA" id="ARBA00022679"/>
    </source>
</evidence>
<feature type="domain" description="Serine-threonine/tyrosine-protein kinase catalytic" evidence="6">
    <location>
        <begin position="62"/>
        <end position="118"/>
    </location>
</feature>
<keyword evidence="2" id="KW-0547">Nucleotide-binding</keyword>
<dbReference type="Pfam" id="PF07714">
    <property type="entry name" value="PK_Tyr_Ser-Thr"/>
    <property type="match status" value="1"/>
</dbReference>
<feature type="chain" id="PRO_5019199591" description="Serine-threonine/tyrosine-protein kinase catalytic domain-containing protein" evidence="5">
    <location>
        <begin position="25"/>
        <end position="236"/>
    </location>
</feature>
<dbReference type="GO" id="GO:0005524">
    <property type="term" value="F:ATP binding"/>
    <property type="evidence" value="ECO:0007669"/>
    <property type="project" value="UniProtKB-KW"/>
</dbReference>